<proteinExistence type="predicted"/>
<sequence>NNFESNFAVAIVSPLLQPAQLKPVAGRAVYSHMVASSSAVPSPALCSRSHNAITPDHYSMVPLGPNGGPLSSHAGSASSGMPFRGQFMNHAMQMGLPPHVSDGERKEWIHVQRWEILNSKIP</sequence>
<organism evidence="1 2">
    <name type="scientific">Onchocerca flexuosa</name>
    <dbReference type="NCBI Taxonomy" id="387005"/>
    <lineage>
        <taxon>Eukaryota</taxon>
        <taxon>Metazoa</taxon>
        <taxon>Ecdysozoa</taxon>
        <taxon>Nematoda</taxon>
        <taxon>Chromadorea</taxon>
        <taxon>Rhabditida</taxon>
        <taxon>Spirurina</taxon>
        <taxon>Spiruromorpha</taxon>
        <taxon>Filarioidea</taxon>
        <taxon>Onchocercidae</taxon>
        <taxon>Onchocerca</taxon>
    </lineage>
</organism>
<evidence type="ECO:0000313" key="2">
    <source>
        <dbReference type="Proteomes" id="UP000242913"/>
    </source>
</evidence>
<gene>
    <name evidence="1" type="ORF">X798_03746</name>
</gene>
<accession>A0A238BVA3</accession>
<dbReference type="EMBL" id="KZ269996">
    <property type="protein sequence ID" value="OZC09202.1"/>
    <property type="molecule type" value="Genomic_DNA"/>
</dbReference>
<evidence type="ECO:0000313" key="1">
    <source>
        <dbReference type="EMBL" id="OZC09202.1"/>
    </source>
</evidence>
<dbReference type="Proteomes" id="UP000242913">
    <property type="component" value="Unassembled WGS sequence"/>
</dbReference>
<dbReference type="AlphaFoldDB" id="A0A238BVA3"/>
<dbReference type="OrthoDB" id="5850414at2759"/>
<name>A0A238BVA3_9BILA</name>
<feature type="non-terminal residue" evidence="1">
    <location>
        <position position="1"/>
    </location>
</feature>
<protein>
    <submittedName>
        <fullName evidence="1">Uncharacterized protein</fullName>
    </submittedName>
</protein>
<keyword evidence="2" id="KW-1185">Reference proteome</keyword>
<reference evidence="1 2" key="1">
    <citation type="submission" date="2015-12" db="EMBL/GenBank/DDBJ databases">
        <title>Draft genome of the nematode, Onchocerca flexuosa.</title>
        <authorList>
            <person name="Mitreva M."/>
        </authorList>
    </citation>
    <scope>NUCLEOTIDE SEQUENCE [LARGE SCALE GENOMIC DNA]</scope>
    <source>
        <strain evidence="1">Red Deer</strain>
    </source>
</reference>